<dbReference type="Proteomes" id="UP000724584">
    <property type="component" value="Unassembled WGS sequence"/>
</dbReference>
<protein>
    <submittedName>
        <fullName evidence="1">Uncharacterized protein</fullName>
    </submittedName>
</protein>
<dbReference type="EMBL" id="JAGIZQ010000003">
    <property type="protein sequence ID" value="KAH6636130.1"/>
    <property type="molecule type" value="Genomic_DNA"/>
</dbReference>
<organism evidence="1 2">
    <name type="scientific">Chaetomium tenue</name>
    <dbReference type="NCBI Taxonomy" id="1854479"/>
    <lineage>
        <taxon>Eukaryota</taxon>
        <taxon>Fungi</taxon>
        <taxon>Dikarya</taxon>
        <taxon>Ascomycota</taxon>
        <taxon>Pezizomycotina</taxon>
        <taxon>Sordariomycetes</taxon>
        <taxon>Sordariomycetidae</taxon>
        <taxon>Sordariales</taxon>
        <taxon>Chaetomiaceae</taxon>
        <taxon>Chaetomium</taxon>
    </lineage>
</organism>
<evidence type="ECO:0000313" key="2">
    <source>
        <dbReference type="Proteomes" id="UP000724584"/>
    </source>
</evidence>
<comment type="caution">
    <text evidence="1">The sequence shown here is derived from an EMBL/GenBank/DDBJ whole genome shotgun (WGS) entry which is preliminary data.</text>
</comment>
<keyword evidence="2" id="KW-1185">Reference proteome</keyword>
<sequence length="217" mass="23391">MTLTISYVCQVWLGFPKGIYLSASFFPFLLFFPWCFLFPCGGNVFCRSGQAPCGCWGLRYLGDCSSALLGCFSHLASAALSFMGSANGGRAGTVSHTEWSSGRTTAPANLIPALLAGPCGGLYFVLRVSLTPLTDYLILSSQRFLLFSPTSLRLGYLVRYTVCSFLAFFLHVLFCSLLVIPICSASCTRYGRDLGKEGLERMALEGTDGWSGVGGRG</sequence>
<name>A0ACB7PDR2_9PEZI</name>
<proteinExistence type="predicted"/>
<accession>A0ACB7PDR2</accession>
<evidence type="ECO:0000313" key="1">
    <source>
        <dbReference type="EMBL" id="KAH6636130.1"/>
    </source>
</evidence>
<reference evidence="1 2" key="1">
    <citation type="journal article" date="2021" name="Nat. Commun.">
        <title>Genetic determinants of endophytism in the Arabidopsis root mycobiome.</title>
        <authorList>
            <person name="Mesny F."/>
            <person name="Miyauchi S."/>
            <person name="Thiergart T."/>
            <person name="Pickel B."/>
            <person name="Atanasova L."/>
            <person name="Karlsson M."/>
            <person name="Huettel B."/>
            <person name="Barry K.W."/>
            <person name="Haridas S."/>
            <person name="Chen C."/>
            <person name="Bauer D."/>
            <person name="Andreopoulos W."/>
            <person name="Pangilinan J."/>
            <person name="LaButti K."/>
            <person name="Riley R."/>
            <person name="Lipzen A."/>
            <person name="Clum A."/>
            <person name="Drula E."/>
            <person name="Henrissat B."/>
            <person name="Kohler A."/>
            <person name="Grigoriev I.V."/>
            <person name="Martin F.M."/>
            <person name="Hacquard S."/>
        </authorList>
    </citation>
    <scope>NUCLEOTIDE SEQUENCE [LARGE SCALE GENOMIC DNA]</scope>
    <source>
        <strain evidence="1 2">MPI-SDFR-AT-0079</strain>
    </source>
</reference>
<gene>
    <name evidence="1" type="ORF">F5144DRAFT_166816</name>
</gene>